<gene>
    <name evidence="2" type="ORF">JFN90_06925</name>
</gene>
<organism evidence="2 3">
    <name type="scientific">Geomonas propionica</name>
    <dbReference type="NCBI Taxonomy" id="2798582"/>
    <lineage>
        <taxon>Bacteria</taxon>
        <taxon>Pseudomonadati</taxon>
        <taxon>Thermodesulfobacteriota</taxon>
        <taxon>Desulfuromonadia</taxon>
        <taxon>Geobacterales</taxon>
        <taxon>Geobacteraceae</taxon>
        <taxon>Geomonas</taxon>
    </lineage>
</organism>
<dbReference type="RefSeq" id="WP_199394386.1">
    <property type="nucleotide sequence ID" value="NZ_JAEMHK010000004.1"/>
</dbReference>
<comment type="caution">
    <text evidence="2">The sequence shown here is derived from an EMBL/GenBank/DDBJ whole genome shotgun (WGS) entry which is preliminary data.</text>
</comment>
<dbReference type="EMBL" id="JAEMHK010000004">
    <property type="protein sequence ID" value="MBJ6799869.1"/>
    <property type="molecule type" value="Genomic_DNA"/>
</dbReference>
<proteinExistence type="predicted"/>
<keyword evidence="3" id="KW-1185">Reference proteome</keyword>
<reference evidence="2 3" key="1">
    <citation type="submission" date="2020-12" db="EMBL/GenBank/DDBJ databases">
        <title>Geomonas sp. Red259, isolated from paddy soil.</title>
        <authorList>
            <person name="Xu Z."/>
            <person name="Zhang Z."/>
            <person name="Masuda Y."/>
            <person name="Itoh H."/>
            <person name="Senoo K."/>
        </authorList>
    </citation>
    <scope>NUCLEOTIDE SEQUENCE [LARGE SCALE GENOMIC DNA]</scope>
    <source>
        <strain evidence="2 3">Red259</strain>
    </source>
</reference>
<feature type="region of interest" description="Disordered" evidence="1">
    <location>
        <begin position="101"/>
        <end position="120"/>
    </location>
</feature>
<name>A0ABS0YPM1_9BACT</name>
<evidence type="ECO:0000256" key="1">
    <source>
        <dbReference type="SAM" id="MobiDB-lite"/>
    </source>
</evidence>
<protein>
    <submittedName>
        <fullName evidence="2">DUF4124 domain-containing protein</fullName>
    </submittedName>
</protein>
<evidence type="ECO:0000313" key="2">
    <source>
        <dbReference type="EMBL" id="MBJ6799869.1"/>
    </source>
</evidence>
<evidence type="ECO:0000313" key="3">
    <source>
        <dbReference type="Proteomes" id="UP000641025"/>
    </source>
</evidence>
<dbReference type="Proteomes" id="UP000641025">
    <property type="component" value="Unassembled WGS sequence"/>
</dbReference>
<sequence>MTIIEEILEIRTLTWEDWAMLGGRDKEYLNTALSFLLGICIIFVPVAYGETYKWEDEKGTHFTDNLSSVPKKYRKNAAAEVREDISSTQFELDEQTEHLKTKAKVETKRTAQEAVDRARRELSKIPPLKTAEDFGGNGSNSAKDNAAFIKAREYNAKIVRDREFKLRELALALRDRDGRSQEAESILADIEADRRERREREADNRRNLNNFMMEQRLNQRIDNIKKGRDY</sequence>
<accession>A0ABS0YPM1</accession>